<dbReference type="Proteomes" id="UP001432216">
    <property type="component" value="Chromosome 5"/>
</dbReference>
<gene>
    <name evidence="2" type="ORF">IAS62_003599</name>
</gene>
<feature type="region of interest" description="Disordered" evidence="1">
    <location>
        <begin position="37"/>
        <end position="67"/>
    </location>
</feature>
<protein>
    <submittedName>
        <fullName evidence="2">Uncharacterized protein</fullName>
    </submittedName>
</protein>
<accession>A0ABZ2AUZ4</accession>
<reference evidence="2 3" key="1">
    <citation type="submission" date="2024-01" db="EMBL/GenBank/DDBJ databases">
        <title>Comparative genomics of Cryptococcus and Kwoniella reveals pathogenesis evolution and contrasting modes of karyotype evolution via chromosome fusion or intercentromeric recombination.</title>
        <authorList>
            <person name="Coelho M.A."/>
            <person name="David-Palma M."/>
            <person name="Shea T."/>
            <person name="Bowers K."/>
            <person name="McGinley-Smith S."/>
            <person name="Mohammad A.W."/>
            <person name="Gnirke A."/>
            <person name="Yurkov A.M."/>
            <person name="Nowrousian M."/>
            <person name="Sun S."/>
            <person name="Cuomo C.A."/>
            <person name="Heitman J."/>
        </authorList>
    </citation>
    <scope>NUCLEOTIDE SEQUENCE [LARGE SCALE GENOMIC DNA]</scope>
    <source>
        <strain evidence="2 3">7685027</strain>
    </source>
</reference>
<name>A0ABZ2AUZ4_9TREE</name>
<dbReference type="RefSeq" id="XP_064721508.1">
    <property type="nucleotide sequence ID" value="XM_064865436.1"/>
</dbReference>
<dbReference type="EMBL" id="CP143810">
    <property type="protein sequence ID" value="WVO22269.1"/>
    <property type="molecule type" value="Genomic_DNA"/>
</dbReference>
<organism evidence="2 3">
    <name type="scientific">Cryptococcus decagattii</name>
    <dbReference type="NCBI Taxonomy" id="1859122"/>
    <lineage>
        <taxon>Eukaryota</taxon>
        <taxon>Fungi</taxon>
        <taxon>Dikarya</taxon>
        <taxon>Basidiomycota</taxon>
        <taxon>Agaricomycotina</taxon>
        <taxon>Tremellomycetes</taxon>
        <taxon>Tremellales</taxon>
        <taxon>Cryptococcaceae</taxon>
        <taxon>Cryptococcus</taxon>
        <taxon>Cryptococcus gattii species complex</taxon>
    </lineage>
</organism>
<proteinExistence type="predicted"/>
<sequence>MHPANNLPSKSSSISAICHPLSAPSFISITSSRRPAISVNPDHRPNSVRFHSHLTAPPPFGHPSKRPRLRTQVNTIARLSIDSRPPFRSRRPHSSQHCFTRNSVHINGKAVFFQST</sequence>
<evidence type="ECO:0000313" key="2">
    <source>
        <dbReference type="EMBL" id="WVO22269.1"/>
    </source>
</evidence>
<evidence type="ECO:0000313" key="3">
    <source>
        <dbReference type="Proteomes" id="UP001432216"/>
    </source>
</evidence>
<dbReference type="GeneID" id="89990371"/>
<keyword evidence="3" id="KW-1185">Reference proteome</keyword>
<evidence type="ECO:0000256" key="1">
    <source>
        <dbReference type="SAM" id="MobiDB-lite"/>
    </source>
</evidence>